<gene>
    <name evidence="4" type="ORF">CLOSTASPAR_00250</name>
</gene>
<dbReference type="SMART" id="SM00903">
    <property type="entry name" value="Flavin_Reduct"/>
    <property type="match status" value="1"/>
</dbReference>
<dbReference type="GO" id="GO:0042602">
    <property type="term" value="F:riboflavin reductase (NADPH) activity"/>
    <property type="evidence" value="ECO:0007669"/>
    <property type="project" value="TreeGrafter"/>
</dbReference>
<comment type="caution">
    <text evidence="4">The sequence shown here is derived from an EMBL/GenBank/DDBJ whole genome shotgun (WGS) entry which is preliminary data.</text>
</comment>
<dbReference type="InterPro" id="IPR048574">
    <property type="entry name" value="RUBY_RBDX"/>
</dbReference>
<comment type="cofactor">
    <cofactor evidence="1">
        <name>Fe(3+)</name>
        <dbReference type="ChEBI" id="CHEBI:29034"/>
    </cofactor>
</comment>
<dbReference type="GO" id="GO:0010181">
    <property type="term" value="F:FMN binding"/>
    <property type="evidence" value="ECO:0007669"/>
    <property type="project" value="InterPro"/>
</dbReference>
<keyword evidence="2" id="KW-0560">Oxidoreductase</keyword>
<dbReference type="PANTHER" id="PTHR30466">
    <property type="entry name" value="FLAVIN REDUCTASE"/>
    <property type="match status" value="1"/>
</dbReference>
<evidence type="ECO:0000313" key="5">
    <source>
        <dbReference type="Proteomes" id="UP000004756"/>
    </source>
</evidence>
<accession>C0CTF2</accession>
<dbReference type="SUPFAM" id="SSF57802">
    <property type="entry name" value="Rubredoxin-like"/>
    <property type="match status" value="1"/>
</dbReference>
<dbReference type="PANTHER" id="PTHR30466:SF1">
    <property type="entry name" value="FMN REDUCTASE (NADH) RUTF"/>
    <property type="match status" value="1"/>
</dbReference>
<dbReference type="HOGENOM" id="CLU_059021_4_1_9"/>
<organism evidence="4 5">
    <name type="scientific">[Clostridium] asparagiforme DSM 15981</name>
    <dbReference type="NCBI Taxonomy" id="518636"/>
    <lineage>
        <taxon>Bacteria</taxon>
        <taxon>Bacillati</taxon>
        <taxon>Bacillota</taxon>
        <taxon>Clostridia</taxon>
        <taxon>Lachnospirales</taxon>
        <taxon>Lachnospiraceae</taxon>
        <taxon>Enterocloster</taxon>
    </lineage>
</organism>
<reference evidence="4 5" key="1">
    <citation type="submission" date="2009-01" db="EMBL/GenBank/DDBJ databases">
        <authorList>
            <person name="Fulton L."/>
            <person name="Clifton S."/>
            <person name="Fulton B."/>
            <person name="Xu J."/>
            <person name="Minx P."/>
            <person name="Pepin K.H."/>
            <person name="Johnson M."/>
            <person name="Bhonagiri V."/>
            <person name="Nash W.E."/>
            <person name="Mardis E.R."/>
            <person name="Wilson R.K."/>
        </authorList>
    </citation>
    <scope>NUCLEOTIDE SEQUENCE [LARGE SCALE GENOMIC DNA]</scope>
    <source>
        <strain evidence="4 5">DSM 15981</strain>
    </source>
</reference>
<keyword evidence="5" id="KW-1185">Reference proteome</keyword>
<evidence type="ECO:0000256" key="1">
    <source>
        <dbReference type="ARBA" id="ARBA00001965"/>
    </source>
</evidence>
<evidence type="ECO:0000256" key="2">
    <source>
        <dbReference type="ARBA" id="ARBA00023002"/>
    </source>
</evidence>
<name>C0CTF2_9FIRM</name>
<evidence type="ECO:0000259" key="3">
    <source>
        <dbReference type="PROSITE" id="PS50903"/>
    </source>
</evidence>
<evidence type="ECO:0000313" key="4">
    <source>
        <dbReference type="EMBL" id="EEG57668.1"/>
    </source>
</evidence>
<proteinExistence type="predicted"/>
<dbReference type="InterPro" id="IPR050268">
    <property type="entry name" value="NADH-dep_flavin_reductase"/>
</dbReference>
<dbReference type="InterPro" id="IPR012349">
    <property type="entry name" value="Split_barrel_FMN-bd"/>
</dbReference>
<dbReference type="Pfam" id="PF01613">
    <property type="entry name" value="Flavin_Reduct"/>
    <property type="match status" value="1"/>
</dbReference>
<dbReference type="Proteomes" id="UP000004756">
    <property type="component" value="Unassembled WGS sequence"/>
</dbReference>
<dbReference type="SUPFAM" id="SSF50475">
    <property type="entry name" value="FMN-binding split barrel"/>
    <property type="match status" value="1"/>
</dbReference>
<dbReference type="Gene3D" id="2.30.110.10">
    <property type="entry name" value="Electron Transport, Fmn-binding Protein, Chain A"/>
    <property type="match status" value="1"/>
</dbReference>
<dbReference type="EMBL" id="ACCJ01000015">
    <property type="protein sequence ID" value="EEG57668.1"/>
    <property type="molecule type" value="Genomic_DNA"/>
</dbReference>
<dbReference type="InterPro" id="IPR002563">
    <property type="entry name" value="Flavin_Rdtase-like_dom"/>
</dbReference>
<dbReference type="Gene3D" id="2.20.28.10">
    <property type="match status" value="1"/>
</dbReference>
<dbReference type="GO" id="GO:0005506">
    <property type="term" value="F:iron ion binding"/>
    <property type="evidence" value="ECO:0007669"/>
    <property type="project" value="InterPro"/>
</dbReference>
<dbReference type="AlphaFoldDB" id="C0CTF2"/>
<feature type="domain" description="Rubredoxin-like" evidence="3">
    <location>
        <begin position="185"/>
        <end position="221"/>
    </location>
</feature>
<sequence>MHSLKHKEGSYTMDPKAFFKLSYGVYIVSTSADGKNAGCVINTLTQVTAEPARLSIALNKNNETLKLIEISGTFSAVVLSDDVTMDQIKRFGFQSSRDANKFDGIPQGRDGLNNPYPTDGVCARFACRVVSTLDVGTHVIVVGEVVEAEALDMNAPALTYSNYHHKKNGATPPNAPSYQKDAGTVVGYRCKVCGYILESDTLPPDFICPVCGKDASYFEKL</sequence>
<reference evidence="4 5" key="2">
    <citation type="submission" date="2009-02" db="EMBL/GenBank/DDBJ databases">
        <title>Draft genome sequence of Clostridium asparagiforme (DSM 15981).</title>
        <authorList>
            <person name="Sudarsanam P."/>
            <person name="Ley R."/>
            <person name="Guruge J."/>
            <person name="Turnbaugh P.J."/>
            <person name="Mahowald M."/>
            <person name="Liep D."/>
            <person name="Gordon J."/>
        </authorList>
    </citation>
    <scope>NUCLEOTIDE SEQUENCE [LARGE SCALE GENOMIC DNA]</scope>
    <source>
        <strain evidence="4 5">DSM 15981</strain>
    </source>
</reference>
<dbReference type="InterPro" id="IPR024934">
    <property type="entry name" value="Rubredoxin-like_dom"/>
</dbReference>
<protein>
    <submittedName>
        <fullName evidence="4">Rubredoxin</fullName>
    </submittedName>
</protein>
<dbReference type="PROSITE" id="PS50903">
    <property type="entry name" value="RUBREDOXIN_LIKE"/>
    <property type="match status" value="1"/>
</dbReference>
<dbReference type="Pfam" id="PF21349">
    <property type="entry name" value="RUBY_RBDX"/>
    <property type="match status" value="1"/>
</dbReference>